<evidence type="ECO:0000256" key="11">
    <source>
        <dbReference type="SAM" id="Phobius"/>
    </source>
</evidence>
<feature type="transmembrane region" description="Helical" evidence="11">
    <location>
        <begin position="123"/>
        <end position="140"/>
    </location>
</feature>
<dbReference type="PRINTS" id="PR00344">
    <property type="entry name" value="BCTRLSENSOR"/>
</dbReference>
<reference evidence="14 15" key="1">
    <citation type="submission" date="2017-01" db="EMBL/GenBank/DDBJ databases">
        <title>The complete genome sequence of a sulfur-oxidizing marine bacterium Thioclava sp. 25B10_4T.</title>
        <authorList>
            <person name="Liu Y."/>
            <person name="Lai Q."/>
            <person name="Shao Z."/>
        </authorList>
    </citation>
    <scope>NUCLEOTIDE SEQUENCE [LARGE SCALE GENOMIC DNA]</scope>
    <source>
        <strain evidence="14 15">25B10_4</strain>
    </source>
</reference>
<dbReference type="Gene3D" id="3.30.565.10">
    <property type="entry name" value="Histidine kinase-like ATPase, C-terminal domain"/>
    <property type="match status" value="1"/>
</dbReference>
<dbReference type="PROSITE" id="PS50885">
    <property type="entry name" value="HAMP"/>
    <property type="match status" value="1"/>
</dbReference>
<evidence type="ECO:0000256" key="2">
    <source>
        <dbReference type="ARBA" id="ARBA00004370"/>
    </source>
</evidence>
<evidence type="ECO:0000259" key="13">
    <source>
        <dbReference type="PROSITE" id="PS50885"/>
    </source>
</evidence>
<dbReference type="Proteomes" id="UP000185622">
    <property type="component" value="Chromosome"/>
</dbReference>
<name>A0ABM6IKU5_9RHOB</name>
<protein>
    <recommendedName>
        <fullName evidence="3">histidine kinase</fullName>
        <ecNumber evidence="3">2.7.13.3</ecNumber>
    </recommendedName>
</protein>
<dbReference type="SMART" id="SM00387">
    <property type="entry name" value="HATPase_c"/>
    <property type="match status" value="1"/>
</dbReference>
<evidence type="ECO:0000256" key="7">
    <source>
        <dbReference type="ARBA" id="ARBA00022777"/>
    </source>
</evidence>
<proteinExistence type="predicted"/>
<evidence type="ECO:0000313" key="15">
    <source>
        <dbReference type="Proteomes" id="UP000185622"/>
    </source>
</evidence>
<dbReference type="InterPro" id="IPR036097">
    <property type="entry name" value="HisK_dim/P_sf"/>
</dbReference>
<organism evidence="14 15">
    <name type="scientific">Thioclava nitratireducens</name>
    <dbReference type="NCBI Taxonomy" id="1915078"/>
    <lineage>
        <taxon>Bacteria</taxon>
        <taxon>Pseudomonadati</taxon>
        <taxon>Pseudomonadota</taxon>
        <taxon>Alphaproteobacteria</taxon>
        <taxon>Rhodobacterales</taxon>
        <taxon>Paracoccaceae</taxon>
        <taxon>Thioclava</taxon>
    </lineage>
</organism>
<dbReference type="PANTHER" id="PTHR45436">
    <property type="entry name" value="SENSOR HISTIDINE KINASE YKOH"/>
    <property type="match status" value="1"/>
</dbReference>
<dbReference type="InterPro" id="IPR005467">
    <property type="entry name" value="His_kinase_dom"/>
</dbReference>
<evidence type="ECO:0000256" key="10">
    <source>
        <dbReference type="ARBA" id="ARBA00023136"/>
    </source>
</evidence>
<keyword evidence="4" id="KW-0597">Phosphoprotein</keyword>
<dbReference type="InterPro" id="IPR004358">
    <property type="entry name" value="Sig_transdc_His_kin-like_C"/>
</dbReference>
<sequence length="459" mass="49063">MKARLNRAEILASTPLRQALGLMGIVFAILLVTLGFAYVALRSSTEESIRADLKQQTAVFQVAANPETLSVIVSAEARASDPSERAIAFVMSDGRQVGNVRVTHEGDSWVISRHPEYAPLSKHGYFTLTMPLAGGLLVIGESRAPIAELTSTFLAILVFSFVPSLLVSAAYGAWVGMRARKRVSAIENTLDDLTEGRLEARVPRDEVKARRGDDLARIGARLNVMAETQEATVAALRQVSADIAHDLKTPMQRISVLLSELQEALPEDAPPRALAEQAGTEAERAVAVFHSLLRIAQIEGGSPKARFATVDLGALAADITELYEASAEEAGGSLTLQRPDAPLIVQGDRGLLGQMLSNLIENAIRHGGPAPKIAVSLSRERGAVTLSVADRGPGIPEAEREKVLRRLYRLERSRTTPGNGLGLALVHAVAGLHEAELELSDNNPGLIVSLRFVGSAQSA</sequence>
<keyword evidence="9" id="KW-0902">Two-component regulatory system</keyword>
<evidence type="ECO:0000256" key="1">
    <source>
        <dbReference type="ARBA" id="ARBA00000085"/>
    </source>
</evidence>
<dbReference type="EC" id="2.7.13.3" evidence="3"/>
<dbReference type="Pfam" id="PF02518">
    <property type="entry name" value="HATPase_c"/>
    <property type="match status" value="1"/>
</dbReference>
<dbReference type="InterPro" id="IPR003594">
    <property type="entry name" value="HATPase_dom"/>
</dbReference>
<dbReference type="RefSeq" id="WP_075776882.1">
    <property type="nucleotide sequence ID" value="NZ_CP019437.1"/>
</dbReference>
<evidence type="ECO:0000256" key="4">
    <source>
        <dbReference type="ARBA" id="ARBA00022553"/>
    </source>
</evidence>
<keyword evidence="8 11" id="KW-1133">Transmembrane helix</keyword>
<dbReference type="InterPro" id="IPR003660">
    <property type="entry name" value="HAMP_dom"/>
</dbReference>
<evidence type="ECO:0000256" key="6">
    <source>
        <dbReference type="ARBA" id="ARBA00022692"/>
    </source>
</evidence>
<feature type="domain" description="Histidine kinase" evidence="12">
    <location>
        <begin position="242"/>
        <end position="456"/>
    </location>
</feature>
<dbReference type="CDD" id="cd00075">
    <property type="entry name" value="HATPase"/>
    <property type="match status" value="1"/>
</dbReference>
<dbReference type="PROSITE" id="PS50109">
    <property type="entry name" value="HIS_KIN"/>
    <property type="match status" value="1"/>
</dbReference>
<keyword evidence="6 11" id="KW-0812">Transmembrane</keyword>
<evidence type="ECO:0000313" key="14">
    <source>
        <dbReference type="EMBL" id="AQS49527.1"/>
    </source>
</evidence>
<gene>
    <name evidence="14" type="ORF">BMG03_18305</name>
</gene>
<comment type="catalytic activity">
    <reaction evidence="1">
        <text>ATP + protein L-histidine = ADP + protein N-phospho-L-histidine.</text>
        <dbReference type="EC" id="2.7.13.3"/>
    </reaction>
</comment>
<keyword evidence="5" id="KW-0808">Transferase</keyword>
<dbReference type="EMBL" id="CP019437">
    <property type="protein sequence ID" value="AQS49527.1"/>
    <property type="molecule type" value="Genomic_DNA"/>
</dbReference>
<evidence type="ECO:0000256" key="8">
    <source>
        <dbReference type="ARBA" id="ARBA00022989"/>
    </source>
</evidence>
<keyword evidence="10 11" id="KW-0472">Membrane</keyword>
<evidence type="ECO:0000259" key="12">
    <source>
        <dbReference type="PROSITE" id="PS50109"/>
    </source>
</evidence>
<dbReference type="InterPro" id="IPR036890">
    <property type="entry name" value="HATPase_C_sf"/>
</dbReference>
<dbReference type="Gene3D" id="1.10.287.130">
    <property type="match status" value="1"/>
</dbReference>
<dbReference type="CDD" id="cd00082">
    <property type="entry name" value="HisKA"/>
    <property type="match status" value="1"/>
</dbReference>
<dbReference type="InterPro" id="IPR003661">
    <property type="entry name" value="HisK_dim/P_dom"/>
</dbReference>
<dbReference type="SUPFAM" id="SSF55874">
    <property type="entry name" value="ATPase domain of HSP90 chaperone/DNA topoisomerase II/histidine kinase"/>
    <property type="match status" value="1"/>
</dbReference>
<evidence type="ECO:0000256" key="9">
    <source>
        <dbReference type="ARBA" id="ARBA00023012"/>
    </source>
</evidence>
<dbReference type="InterPro" id="IPR050428">
    <property type="entry name" value="TCS_sensor_his_kinase"/>
</dbReference>
<feature type="transmembrane region" description="Helical" evidence="11">
    <location>
        <begin position="20"/>
        <end position="41"/>
    </location>
</feature>
<dbReference type="SUPFAM" id="SSF47384">
    <property type="entry name" value="Homodimeric domain of signal transducing histidine kinase"/>
    <property type="match status" value="1"/>
</dbReference>
<comment type="subcellular location">
    <subcellularLocation>
        <location evidence="2">Membrane</location>
    </subcellularLocation>
</comment>
<dbReference type="Pfam" id="PF00512">
    <property type="entry name" value="HisKA"/>
    <property type="match status" value="1"/>
</dbReference>
<keyword evidence="7" id="KW-0418">Kinase</keyword>
<evidence type="ECO:0000256" key="5">
    <source>
        <dbReference type="ARBA" id="ARBA00022679"/>
    </source>
</evidence>
<feature type="domain" description="HAMP" evidence="13">
    <location>
        <begin position="177"/>
        <end position="234"/>
    </location>
</feature>
<keyword evidence="15" id="KW-1185">Reference proteome</keyword>
<dbReference type="PANTHER" id="PTHR45436:SF8">
    <property type="entry name" value="HISTIDINE KINASE"/>
    <property type="match status" value="1"/>
</dbReference>
<evidence type="ECO:0000256" key="3">
    <source>
        <dbReference type="ARBA" id="ARBA00012438"/>
    </source>
</evidence>
<accession>A0ABM6IKU5</accession>
<dbReference type="SMART" id="SM00388">
    <property type="entry name" value="HisKA"/>
    <property type="match status" value="1"/>
</dbReference>
<feature type="transmembrane region" description="Helical" evidence="11">
    <location>
        <begin position="152"/>
        <end position="174"/>
    </location>
</feature>
<dbReference type="Gene3D" id="6.10.340.10">
    <property type="match status" value="1"/>
</dbReference>